<organism evidence="3 4">
    <name type="scientific">Haloactinopolyspora alba</name>
    <dbReference type="NCBI Taxonomy" id="648780"/>
    <lineage>
        <taxon>Bacteria</taxon>
        <taxon>Bacillati</taxon>
        <taxon>Actinomycetota</taxon>
        <taxon>Actinomycetes</taxon>
        <taxon>Jiangellales</taxon>
        <taxon>Jiangellaceae</taxon>
        <taxon>Haloactinopolyspora</taxon>
    </lineage>
</organism>
<dbReference type="OrthoDB" id="275270at2"/>
<evidence type="ECO:0000256" key="1">
    <source>
        <dbReference type="SAM" id="MobiDB-lite"/>
    </source>
</evidence>
<evidence type="ECO:0000313" key="4">
    <source>
        <dbReference type="Proteomes" id="UP000243528"/>
    </source>
</evidence>
<feature type="region of interest" description="Disordered" evidence="1">
    <location>
        <begin position="30"/>
        <end position="50"/>
    </location>
</feature>
<dbReference type="RefSeq" id="WP_129711091.1">
    <property type="nucleotide sequence ID" value="NZ_PYGE01000013.1"/>
</dbReference>
<reference evidence="3 4" key="1">
    <citation type="submission" date="2018-03" db="EMBL/GenBank/DDBJ databases">
        <title>Genomic Encyclopedia of Archaeal and Bacterial Type Strains, Phase II (KMG-II): from individual species to whole genera.</title>
        <authorList>
            <person name="Goeker M."/>
        </authorList>
    </citation>
    <scope>NUCLEOTIDE SEQUENCE [LARGE SCALE GENOMIC DNA]</scope>
    <source>
        <strain evidence="3 4">DSM 45211</strain>
    </source>
</reference>
<proteinExistence type="predicted"/>
<sequence>MRPSRSRSSAAIGASVTALAMIAVAIPAQADDHENSPGEPTITLPINDSAAGGTYDQDFTRAYAGETPDGTPVYVYVPAGTPLDGSAPAGVPSLDPQFDHNPDDEFVPCETATAGQFTLTQAQIDYVGDMLAERIVAVDEEHFGAMDAADPSDPASDSLVMLVYNVQDDAYYDCAATSYTAGYFAPDFIDSSGMNTIVVDGLDWANRVGPNDAEWRDGDPANDRPELYEGVVAHELEHLLHNYGDGGELSWVDEGLADLAVFLNGFDAGGSHLSNHQVFYEETSLTRWGGSLANYGAAFTYFQYLWEQAGGNGDGTFTPDQQYDAAAGDLLIKTIFEEQANGMAGVQNAIDTFNAATGSDLRSAEALFKDWSVAVYLDDEQSPVYDIKAFDFGDPEDTSWTMDIADDTFWGGRGSYQGSQPEAKWSRLKNRPDTTAVPFGMSVERFRNPGPSVRVDFDGDDRTQVAPHAGDTHWYGGYESQADNVLNVDAGTSPSTLDFWSWNFIEQGWDYGFVEALVGGEWVTVPLVDDEGNTVTTDDDPHGNNTEGNGLTGTSGGEYFVDDPVYVHLTAQLPAGATDVRFRYSTDAAYLDTGWFVDDVRVDGAEASVDSDAGHWTRTTGVQENNWTVQTIAACDLTPGTTLPGESSDGAGNHVYRFEGDAFEQGGLETKCANGNQDDFAVTISNLPTGDLTFLDADYTFRVANTGNTK</sequence>
<keyword evidence="4" id="KW-1185">Reference proteome</keyword>
<gene>
    <name evidence="3" type="ORF">CLV30_11372</name>
</gene>
<name>A0A2P8DWK6_9ACTN</name>
<dbReference type="Proteomes" id="UP000243528">
    <property type="component" value="Unassembled WGS sequence"/>
</dbReference>
<feature type="region of interest" description="Disordered" evidence="1">
    <location>
        <begin position="533"/>
        <end position="555"/>
    </location>
</feature>
<evidence type="ECO:0008006" key="5">
    <source>
        <dbReference type="Google" id="ProtNLM"/>
    </source>
</evidence>
<dbReference type="Pfam" id="PF20773">
    <property type="entry name" value="InhA-like_MAM"/>
    <property type="match status" value="1"/>
</dbReference>
<evidence type="ECO:0000313" key="3">
    <source>
        <dbReference type="EMBL" id="PSL01584.1"/>
    </source>
</evidence>
<evidence type="ECO:0000256" key="2">
    <source>
        <dbReference type="SAM" id="SignalP"/>
    </source>
</evidence>
<dbReference type="AlphaFoldDB" id="A0A2P8DWK6"/>
<keyword evidence="2" id="KW-0732">Signal</keyword>
<feature type="chain" id="PRO_5015183446" description="Immune inhibitor A peptidase M6" evidence="2">
    <location>
        <begin position="31"/>
        <end position="710"/>
    </location>
</feature>
<protein>
    <recommendedName>
        <fullName evidence="5">Immune inhibitor A peptidase M6</fullName>
    </recommendedName>
</protein>
<feature type="signal peptide" evidence="2">
    <location>
        <begin position="1"/>
        <end position="30"/>
    </location>
</feature>
<comment type="caution">
    <text evidence="3">The sequence shown here is derived from an EMBL/GenBank/DDBJ whole genome shotgun (WGS) entry which is preliminary data.</text>
</comment>
<accession>A0A2P8DWK6</accession>
<dbReference type="EMBL" id="PYGE01000013">
    <property type="protein sequence ID" value="PSL01584.1"/>
    <property type="molecule type" value="Genomic_DNA"/>
</dbReference>